<dbReference type="Pfam" id="PF02969">
    <property type="entry name" value="TAF"/>
    <property type="match status" value="1"/>
</dbReference>
<dbReference type="InterPro" id="IPR037796">
    <property type="entry name" value="TAF6"/>
</dbReference>
<evidence type="ECO:0000256" key="3">
    <source>
        <dbReference type="ARBA" id="ARBA00023015"/>
    </source>
</evidence>
<gene>
    <name evidence="9" type="ORF">PEVE_00020113</name>
</gene>
<dbReference type="CDD" id="cd22931">
    <property type="entry name" value="HFD_TAF6"/>
    <property type="match status" value="1"/>
</dbReference>
<proteinExistence type="inferred from homology"/>
<dbReference type="PANTHER" id="PTHR10221:SF9">
    <property type="entry name" value="TRANSCRIPTION INITIATION FACTOR TFIID SUBUNIT 6"/>
    <property type="match status" value="1"/>
</dbReference>
<sequence>MEDDDDRTEVEGQLTAESIKLISESVGISSLNDEALNLLIDDGTYRLKQLTQEAAKFMQHSKRRKLITGDIDNALHVQNIEPLYGFSSKEFIPFRFASGGGRELYYYNDPEIDLNDIVSSQLPRIPVDVTVKAHWLSIDGLQPAIPENPPPDAKDSRPVQATAVPAGTKATKLQPAKTADKGKKQAAVKKAGINTTAESAEDKNKQTKPQVTHELSVEQQLYYKEITEACVGSCESRRAEALQSLSTDPGLYQMLPRFSTFISEGVRVNVAQNNLVLLIYLMRMVKALLDNPTLYLEKYLHELIPAVMTCIVSKQLSPKPDTDNHWALRDFGSRLIAQICRSFNSTTNNVQTRVTKTYCKALHQEKAPLSTHYGAITGLAELGQEVIKVLILSRLKTESVLIKQGQEGLDPIEKNAAENLKNLLLKHCPGVLLRIRLPPDSPEQYEKEFGGMGRLLCTKVSQMRQTINAMKKPSTLTVRTVSGVPTLGVTTPTTPTTPGAISAKAVTPTTPGAFAVSLSSQKTGVPTTPKGTTPTTPTSAGLLSPVGLLPTGMTGSSVTQQRNSSPGTPKTPTSGVTSTSNTTPGSSGT</sequence>
<dbReference type="InterPro" id="IPR046344">
    <property type="entry name" value="TAF6_C_sf"/>
</dbReference>
<feature type="compositionally biased region" description="Low complexity" evidence="7">
    <location>
        <begin position="571"/>
        <end position="589"/>
    </location>
</feature>
<dbReference type="Gene3D" id="1.25.40.770">
    <property type="entry name" value="TAF6, C-terminal HEAT repeat domain"/>
    <property type="match status" value="1"/>
</dbReference>
<reference evidence="9 10" key="1">
    <citation type="submission" date="2022-05" db="EMBL/GenBank/DDBJ databases">
        <authorList>
            <consortium name="Genoscope - CEA"/>
            <person name="William W."/>
        </authorList>
    </citation>
    <scope>NUCLEOTIDE SEQUENCE [LARGE SCALE GENOMIC DNA]</scope>
</reference>
<feature type="region of interest" description="Disordered" evidence="7">
    <location>
        <begin position="518"/>
        <end position="589"/>
    </location>
</feature>
<keyword evidence="3" id="KW-0805">Transcription regulation</keyword>
<dbReference type="CDD" id="cd08050">
    <property type="entry name" value="TAF6C"/>
    <property type="match status" value="1"/>
</dbReference>
<dbReference type="SUPFAM" id="SSF47113">
    <property type="entry name" value="Histone-fold"/>
    <property type="match status" value="1"/>
</dbReference>
<evidence type="ECO:0000256" key="2">
    <source>
        <dbReference type="ARBA" id="ARBA00007688"/>
    </source>
</evidence>
<keyword evidence="10" id="KW-1185">Reference proteome</keyword>
<evidence type="ECO:0000313" key="10">
    <source>
        <dbReference type="Proteomes" id="UP001159427"/>
    </source>
</evidence>
<dbReference type="SMART" id="SM00803">
    <property type="entry name" value="TAF"/>
    <property type="match status" value="1"/>
</dbReference>
<evidence type="ECO:0000256" key="4">
    <source>
        <dbReference type="ARBA" id="ARBA00023163"/>
    </source>
</evidence>
<feature type="region of interest" description="Disordered" evidence="7">
    <location>
        <begin position="143"/>
        <end position="211"/>
    </location>
</feature>
<keyword evidence="4" id="KW-0804">Transcription</keyword>
<name>A0ABN8M271_9CNID</name>
<evidence type="ECO:0000256" key="6">
    <source>
        <dbReference type="ARBA" id="ARBA00040091"/>
    </source>
</evidence>
<organism evidence="9 10">
    <name type="scientific">Porites evermanni</name>
    <dbReference type="NCBI Taxonomy" id="104178"/>
    <lineage>
        <taxon>Eukaryota</taxon>
        <taxon>Metazoa</taxon>
        <taxon>Cnidaria</taxon>
        <taxon>Anthozoa</taxon>
        <taxon>Hexacorallia</taxon>
        <taxon>Scleractinia</taxon>
        <taxon>Fungiina</taxon>
        <taxon>Poritidae</taxon>
        <taxon>Porites</taxon>
    </lineage>
</organism>
<keyword evidence="5" id="KW-0539">Nucleus</keyword>
<dbReference type="InterPro" id="IPR009072">
    <property type="entry name" value="Histone-fold"/>
</dbReference>
<accession>A0ABN8M271</accession>
<evidence type="ECO:0000256" key="7">
    <source>
        <dbReference type="SAM" id="MobiDB-lite"/>
    </source>
</evidence>
<dbReference type="PANTHER" id="PTHR10221">
    <property type="entry name" value="TRANSCRIPTION INITIATION FACTOR TFIID SUBUNIT 6"/>
    <property type="match status" value="1"/>
</dbReference>
<evidence type="ECO:0000256" key="1">
    <source>
        <dbReference type="ARBA" id="ARBA00004123"/>
    </source>
</evidence>
<evidence type="ECO:0000259" key="8">
    <source>
        <dbReference type="SMART" id="SM00803"/>
    </source>
</evidence>
<dbReference type="Pfam" id="PF07571">
    <property type="entry name" value="TAF6_C"/>
    <property type="match status" value="1"/>
</dbReference>
<dbReference type="InterPro" id="IPR004823">
    <property type="entry name" value="TAF_TATA-bd_Histone-like_dom"/>
</dbReference>
<comment type="similarity">
    <text evidence="2">Belongs to the TAF6 family.</text>
</comment>
<feature type="compositionally biased region" description="Low complexity" evidence="7">
    <location>
        <begin position="522"/>
        <end position="538"/>
    </location>
</feature>
<feature type="compositionally biased region" description="Polar residues" evidence="7">
    <location>
        <begin position="553"/>
        <end position="570"/>
    </location>
</feature>
<evidence type="ECO:0000313" key="9">
    <source>
        <dbReference type="EMBL" id="CAH3023679.1"/>
    </source>
</evidence>
<dbReference type="InterPro" id="IPR011442">
    <property type="entry name" value="TAF6_C"/>
</dbReference>
<protein>
    <recommendedName>
        <fullName evidence="6">Transcription initiation factor TFIID subunit 6</fullName>
    </recommendedName>
</protein>
<comment type="caution">
    <text evidence="9">The sequence shown here is derived from an EMBL/GenBank/DDBJ whole genome shotgun (WGS) entry which is preliminary data.</text>
</comment>
<comment type="subcellular location">
    <subcellularLocation>
        <location evidence="1">Nucleus</location>
    </subcellularLocation>
</comment>
<dbReference type="Proteomes" id="UP001159427">
    <property type="component" value="Unassembled WGS sequence"/>
</dbReference>
<dbReference type="EMBL" id="CALNXI010000270">
    <property type="protein sequence ID" value="CAH3023679.1"/>
    <property type="molecule type" value="Genomic_DNA"/>
</dbReference>
<evidence type="ECO:0000256" key="5">
    <source>
        <dbReference type="ARBA" id="ARBA00023242"/>
    </source>
</evidence>
<feature type="domain" description="TATA box binding protein associated factor (TAF) histone-like fold" evidence="8">
    <location>
        <begin position="12"/>
        <end position="76"/>
    </location>
</feature>
<dbReference type="Gene3D" id="1.10.20.10">
    <property type="entry name" value="Histone, subunit A"/>
    <property type="match status" value="1"/>
</dbReference>